<evidence type="ECO:0000256" key="3">
    <source>
        <dbReference type="ARBA" id="ARBA00022989"/>
    </source>
</evidence>
<keyword evidence="8" id="KW-1185">Reference proteome</keyword>
<feature type="transmembrane region" description="Helical" evidence="5">
    <location>
        <begin position="388"/>
        <end position="409"/>
    </location>
</feature>
<feature type="transmembrane region" description="Helical" evidence="5">
    <location>
        <begin position="97"/>
        <end position="117"/>
    </location>
</feature>
<sequence length="434" mass="47851">MTGSVALLGLVGAAILGLVACLSFPLVRSLERTPSILIAITVLLYVLSTLYPGDLLPSLPLGGFSIFPMDLLSVALVALAFPRYYTWLKYGFGRNEGGILLLLGWGLILGVNYVLGIKEYDIQNSTNEFRNFLYVGCVSLYVASLDVRGLWPKIEKCWLLGALGLCIIAVVGLSDGDLSRDGRPLSATATLFLAQTFLIALFLFQRGELTPARCLFGFSLLPMILILQHRSVWVVTACSFCAVAYLVPNLRDIILKWGSIAALVFGLITSVFFGERIYEALQDSYKEAFSTSSTFTWRTKGWTSLLTGEYMDSPREILFGNTFGTGYAREMYSESGKKVEVKDASPHNFYVQALLRSGAVGLLFFLSLHAILIRGLYHISQRHPSYRYSSLCLLVLLLAQCIFFIPYGFNAVNAVFLGFGIAALREPEMLTTDS</sequence>
<dbReference type="Proteomes" id="UP000000925">
    <property type="component" value="Chromosome"/>
</dbReference>
<evidence type="ECO:0000256" key="5">
    <source>
        <dbReference type="SAM" id="Phobius"/>
    </source>
</evidence>
<feature type="transmembrane region" description="Helical" evidence="5">
    <location>
        <begin position="157"/>
        <end position="173"/>
    </location>
</feature>
<comment type="subcellular location">
    <subcellularLocation>
        <location evidence="1">Membrane</location>
        <topology evidence="1">Multi-pass membrane protein</topology>
    </subcellularLocation>
</comment>
<feature type="transmembrane region" description="Helical" evidence="5">
    <location>
        <begin position="185"/>
        <end position="204"/>
    </location>
</feature>
<feature type="transmembrane region" description="Helical" evidence="5">
    <location>
        <begin position="34"/>
        <end position="52"/>
    </location>
</feature>
<name>D5EML4_CORAD</name>
<dbReference type="KEGG" id="caa:Caka_0395"/>
<keyword evidence="3 5" id="KW-1133">Transmembrane helix</keyword>
<feature type="transmembrane region" description="Helical" evidence="5">
    <location>
        <begin position="353"/>
        <end position="376"/>
    </location>
</feature>
<evidence type="ECO:0000259" key="6">
    <source>
        <dbReference type="Pfam" id="PF04932"/>
    </source>
</evidence>
<accession>D5EML4</accession>
<evidence type="ECO:0000313" key="8">
    <source>
        <dbReference type="Proteomes" id="UP000000925"/>
    </source>
</evidence>
<protein>
    <recommendedName>
        <fullName evidence="6">O-antigen ligase-related domain-containing protein</fullName>
    </recommendedName>
</protein>
<feature type="transmembrane region" description="Helical" evidence="5">
    <location>
        <begin position="64"/>
        <end position="85"/>
    </location>
</feature>
<dbReference type="STRING" id="583355.Caka_0395"/>
<reference evidence="7 8" key="1">
    <citation type="journal article" date="2010" name="Stand. Genomic Sci.">
        <title>Complete genome sequence of Coraliomargarita akajimensis type strain (04OKA010-24).</title>
        <authorList>
            <person name="Mavromatis K."/>
            <person name="Abt B."/>
            <person name="Brambilla E."/>
            <person name="Lapidus A."/>
            <person name="Copeland A."/>
            <person name="Deshpande S."/>
            <person name="Nolan M."/>
            <person name="Lucas S."/>
            <person name="Tice H."/>
            <person name="Cheng J.F."/>
            <person name="Han C."/>
            <person name="Detter J.C."/>
            <person name="Woyke T."/>
            <person name="Goodwin L."/>
            <person name="Pitluck S."/>
            <person name="Held B."/>
            <person name="Brettin T."/>
            <person name="Tapia R."/>
            <person name="Ivanova N."/>
            <person name="Mikhailova N."/>
            <person name="Pati A."/>
            <person name="Liolios K."/>
            <person name="Chen A."/>
            <person name="Palaniappan K."/>
            <person name="Land M."/>
            <person name="Hauser L."/>
            <person name="Chang Y.J."/>
            <person name="Jeffries C.D."/>
            <person name="Rohde M."/>
            <person name="Goker M."/>
            <person name="Bristow J."/>
            <person name="Eisen J.A."/>
            <person name="Markowitz V."/>
            <person name="Hugenholtz P."/>
            <person name="Klenk H.P."/>
            <person name="Kyrpides N.C."/>
        </authorList>
    </citation>
    <scope>NUCLEOTIDE SEQUENCE [LARGE SCALE GENOMIC DNA]</scope>
    <source>
        <strain evidence="8">DSM 45221 / IAM 15411 / JCM 23193 / KCTC 12865</strain>
    </source>
</reference>
<proteinExistence type="predicted"/>
<keyword evidence="2 5" id="KW-0812">Transmembrane</keyword>
<dbReference type="EMBL" id="CP001998">
    <property type="protein sequence ID" value="ADE53420.1"/>
    <property type="molecule type" value="Genomic_DNA"/>
</dbReference>
<feature type="domain" description="O-antigen ligase-related" evidence="6">
    <location>
        <begin position="221"/>
        <end position="366"/>
    </location>
</feature>
<dbReference type="HOGENOM" id="CLU_637305_0_0_0"/>
<organism evidence="7 8">
    <name type="scientific">Coraliomargarita akajimensis (strain DSM 45221 / IAM 15411 / JCM 23193 / KCTC 12865 / 04OKA010-24)</name>
    <dbReference type="NCBI Taxonomy" id="583355"/>
    <lineage>
        <taxon>Bacteria</taxon>
        <taxon>Pseudomonadati</taxon>
        <taxon>Verrucomicrobiota</taxon>
        <taxon>Opitutia</taxon>
        <taxon>Puniceicoccales</taxon>
        <taxon>Coraliomargaritaceae</taxon>
        <taxon>Coraliomargarita</taxon>
    </lineage>
</organism>
<feature type="transmembrane region" description="Helical" evidence="5">
    <location>
        <begin position="6"/>
        <end position="27"/>
    </location>
</feature>
<evidence type="ECO:0000313" key="7">
    <source>
        <dbReference type="EMBL" id="ADE53420.1"/>
    </source>
</evidence>
<dbReference type="OrthoDB" id="4074538at2"/>
<dbReference type="Pfam" id="PF04932">
    <property type="entry name" value="Wzy_C"/>
    <property type="match status" value="1"/>
</dbReference>
<dbReference type="GO" id="GO:0016020">
    <property type="term" value="C:membrane"/>
    <property type="evidence" value="ECO:0007669"/>
    <property type="project" value="UniProtKB-SubCell"/>
</dbReference>
<evidence type="ECO:0000256" key="2">
    <source>
        <dbReference type="ARBA" id="ARBA00022692"/>
    </source>
</evidence>
<evidence type="ECO:0000256" key="1">
    <source>
        <dbReference type="ARBA" id="ARBA00004141"/>
    </source>
</evidence>
<feature type="transmembrane region" description="Helical" evidence="5">
    <location>
        <begin position="211"/>
        <end position="227"/>
    </location>
</feature>
<feature type="transmembrane region" description="Helical" evidence="5">
    <location>
        <begin position="129"/>
        <end position="145"/>
    </location>
</feature>
<feature type="transmembrane region" description="Helical" evidence="5">
    <location>
        <begin position="257"/>
        <end position="274"/>
    </location>
</feature>
<feature type="transmembrane region" description="Helical" evidence="5">
    <location>
        <begin position="233"/>
        <end position="250"/>
    </location>
</feature>
<dbReference type="InterPro" id="IPR007016">
    <property type="entry name" value="O-antigen_ligase-rel_domated"/>
</dbReference>
<evidence type="ECO:0000256" key="4">
    <source>
        <dbReference type="ARBA" id="ARBA00023136"/>
    </source>
</evidence>
<dbReference type="RefSeq" id="WP_013042145.1">
    <property type="nucleotide sequence ID" value="NC_014008.1"/>
</dbReference>
<dbReference type="AlphaFoldDB" id="D5EML4"/>
<dbReference type="eggNOG" id="ENOG5032ZXG">
    <property type="taxonomic scope" value="Bacteria"/>
</dbReference>
<gene>
    <name evidence="7" type="ordered locus">Caka_0395</name>
</gene>
<keyword evidence="4 5" id="KW-0472">Membrane</keyword>